<accession>A0A8S5NNZ1</accession>
<sequence length="51" mass="5981">MNNKTCKTCVENDNGLCDRKGILIEEDDTCEKHISGYNWAELIMKRFMRVN</sequence>
<proteinExistence type="predicted"/>
<evidence type="ECO:0000313" key="1">
    <source>
        <dbReference type="EMBL" id="DAD95944.1"/>
    </source>
</evidence>
<protein>
    <submittedName>
        <fullName evidence="1">Uncharacterized protein</fullName>
    </submittedName>
</protein>
<dbReference type="EMBL" id="BK015206">
    <property type="protein sequence ID" value="DAD95944.1"/>
    <property type="molecule type" value="Genomic_DNA"/>
</dbReference>
<organism evidence="1">
    <name type="scientific">Siphoviridae sp. ctGMq5</name>
    <dbReference type="NCBI Taxonomy" id="2826220"/>
    <lineage>
        <taxon>Viruses</taxon>
        <taxon>Duplodnaviria</taxon>
        <taxon>Heunggongvirae</taxon>
        <taxon>Uroviricota</taxon>
        <taxon>Caudoviricetes</taxon>
    </lineage>
</organism>
<name>A0A8S5NNZ1_9CAUD</name>
<reference evidence="1" key="1">
    <citation type="journal article" date="2021" name="Proc. Natl. Acad. Sci. U.S.A.">
        <title>A Catalog of Tens of Thousands of Viruses from Human Metagenomes Reveals Hidden Associations with Chronic Diseases.</title>
        <authorList>
            <person name="Tisza M.J."/>
            <person name="Buck C.B."/>
        </authorList>
    </citation>
    <scope>NUCLEOTIDE SEQUENCE</scope>
    <source>
        <strain evidence="1">CtGMq5</strain>
    </source>
</reference>